<gene>
    <name evidence="1" type="ORF">MN116_000531</name>
</gene>
<comment type="caution">
    <text evidence="1">The sequence shown here is derived from an EMBL/GenBank/DDBJ whole genome shotgun (WGS) entry which is preliminary data.</text>
</comment>
<sequence>SDSDLSGWSIVLFFYLRLGTEHTSTGVCYNQLINRTKLFTRYNSGDGGKLIKMSFTFEQVEALLERQEKRYEQFQMRVLEILTRQMNLTQKGLLKNTCTYHSDSPINSINEFHFDCLAGSTSDSWSKKYKDLFKVDPEKCDDAVPIIVPQVAVTLPELNNIESPCLTEAFLSHVPSAAAPEKQAALETSAQITSEVEQSLDDNPAAASEFTKSCSTYSNRRAQSIAAKPDQKVIWRTVSRLFVEPKKPPYSAQRCIKNKKIATVVNGRSRHGQVLDFPTHLRSCITTGIKTMHVQCNEVLFLLLHKDPTTFRGGGA</sequence>
<dbReference type="AlphaFoldDB" id="A0AAE2D6T1"/>
<proteinExistence type="predicted"/>
<evidence type="ECO:0000313" key="2">
    <source>
        <dbReference type="Proteomes" id="UP001292079"/>
    </source>
</evidence>
<feature type="non-terminal residue" evidence="1">
    <location>
        <position position="1"/>
    </location>
</feature>
<organism evidence="1 2">
    <name type="scientific">Schistosoma mekongi</name>
    <name type="common">Parasitic worm</name>
    <dbReference type="NCBI Taxonomy" id="38744"/>
    <lineage>
        <taxon>Eukaryota</taxon>
        <taxon>Metazoa</taxon>
        <taxon>Spiralia</taxon>
        <taxon>Lophotrochozoa</taxon>
        <taxon>Platyhelminthes</taxon>
        <taxon>Trematoda</taxon>
        <taxon>Digenea</taxon>
        <taxon>Strigeidida</taxon>
        <taxon>Schistosomatoidea</taxon>
        <taxon>Schistosomatidae</taxon>
        <taxon>Schistosoma</taxon>
    </lineage>
</organism>
<dbReference type="Proteomes" id="UP001292079">
    <property type="component" value="Unassembled WGS sequence"/>
</dbReference>
<evidence type="ECO:0000313" key="1">
    <source>
        <dbReference type="EMBL" id="KAK4472225.1"/>
    </source>
</evidence>
<keyword evidence="2" id="KW-1185">Reference proteome</keyword>
<protein>
    <submittedName>
        <fullName evidence="1">Uncharacterized protein</fullName>
    </submittedName>
</protein>
<accession>A0AAE2D6T1</accession>
<dbReference type="EMBL" id="JALJAT010000002">
    <property type="protein sequence ID" value="KAK4472225.1"/>
    <property type="molecule type" value="Genomic_DNA"/>
</dbReference>
<reference evidence="1" key="2">
    <citation type="journal article" date="2023" name="Infect Dis Poverty">
        <title>Chromosome-scale genome of the human blood fluke Schistosoma mekongi and its implications for public health.</title>
        <authorList>
            <person name="Zhou M."/>
            <person name="Xu L."/>
            <person name="Xu D."/>
            <person name="Chen W."/>
            <person name="Khan J."/>
            <person name="Hu Y."/>
            <person name="Huang H."/>
            <person name="Wei H."/>
            <person name="Zhang Y."/>
            <person name="Chusongsang P."/>
            <person name="Tanasarnprasert K."/>
            <person name="Hu X."/>
            <person name="Limpanont Y."/>
            <person name="Lv Z."/>
        </authorList>
    </citation>
    <scope>NUCLEOTIDE SEQUENCE</scope>
    <source>
        <strain evidence="1">LV_2022a</strain>
    </source>
</reference>
<reference evidence="1" key="1">
    <citation type="submission" date="2022-04" db="EMBL/GenBank/DDBJ databases">
        <authorList>
            <person name="Xu L."/>
            <person name="Lv Z."/>
        </authorList>
    </citation>
    <scope>NUCLEOTIDE SEQUENCE</scope>
    <source>
        <strain evidence="1">LV_2022a</strain>
    </source>
</reference>
<name>A0AAE2D6T1_SCHME</name>